<gene>
    <name evidence="1" type="ORF">HAZT_HAZT012109</name>
</gene>
<dbReference type="Proteomes" id="UP000711488">
    <property type="component" value="Unassembled WGS sequence"/>
</dbReference>
<dbReference type="PANTHER" id="PTHR21261">
    <property type="entry name" value="BEAT PROTEIN"/>
    <property type="match status" value="1"/>
</dbReference>
<sequence>MIVVVAGSGEMIVVLAGSGSASLRIYNITVPEVVLAGNSTVIDCQWKAKGHALNAGGLYSLKWYHGLHEFYRWTPDDVAPMKVMS</sequence>
<organism evidence="1">
    <name type="scientific">Hyalella azteca</name>
    <name type="common">Amphipod</name>
    <dbReference type="NCBI Taxonomy" id="294128"/>
    <lineage>
        <taxon>Eukaryota</taxon>
        <taxon>Metazoa</taxon>
        <taxon>Ecdysozoa</taxon>
        <taxon>Arthropoda</taxon>
        <taxon>Crustacea</taxon>
        <taxon>Multicrustacea</taxon>
        <taxon>Malacostraca</taxon>
        <taxon>Eumalacostraca</taxon>
        <taxon>Peracarida</taxon>
        <taxon>Amphipoda</taxon>
        <taxon>Senticaudata</taxon>
        <taxon>Talitrida</taxon>
        <taxon>Talitroidea</taxon>
        <taxon>Hyalellidae</taxon>
        <taxon>Hyalella</taxon>
    </lineage>
</organism>
<reference evidence="1" key="2">
    <citation type="journal article" date="2018" name="Environ. Sci. Technol.">
        <title>The Toxicogenome of Hyalella azteca: A Model for Sediment Ecotoxicology and Evolutionary Toxicology.</title>
        <authorList>
            <person name="Poynton H.C."/>
            <person name="Hasenbein S."/>
            <person name="Benoit J.B."/>
            <person name="Sepulveda M.S."/>
            <person name="Poelchau M.F."/>
            <person name="Hughes D.S.T."/>
            <person name="Murali S.C."/>
            <person name="Chen S."/>
            <person name="Glastad K.M."/>
            <person name="Goodisman M.A.D."/>
            <person name="Werren J.H."/>
            <person name="Vineis J.H."/>
            <person name="Bowen J.L."/>
            <person name="Friedrich M."/>
            <person name="Jones J."/>
            <person name="Robertson H.M."/>
            <person name="Feyereisen R."/>
            <person name="Mechler-Hickson A."/>
            <person name="Mathers N."/>
            <person name="Lee C.E."/>
            <person name="Colbourne J.K."/>
            <person name="Biales A."/>
            <person name="Johnston J.S."/>
            <person name="Wellborn G.A."/>
            <person name="Rosendale A.J."/>
            <person name="Cridge A.G."/>
            <person name="Munoz-Torres M.C."/>
            <person name="Bain P.A."/>
            <person name="Manny A.R."/>
            <person name="Major K.M."/>
            <person name="Lambert F.N."/>
            <person name="Vulpe C.D."/>
            <person name="Tuck P."/>
            <person name="Blalock B.J."/>
            <person name="Lin Y.Y."/>
            <person name="Smith M.E."/>
            <person name="Ochoa-Acuna H."/>
            <person name="Chen M.M."/>
            <person name="Childers C.P."/>
            <person name="Qu J."/>
            <person name="Dugan S."/>
            <person name="Lee S.L."/>
            <person name="Chao H."/>
            <person name="Dinh H."/>
            <person name="Han Y."/>
            <person name="Doddapaneni H."/>
            <person name="Worley K.C."/>
            <person name="Muzny D.M."/>
            <person name="Gibbs R.A."/>
            <person name="Richards S."/>
        </authorList>
    </citation>
    <scope>NUCLEOTIDE SEQUENCE</scope>
    <source>
        <strain evidence="1">HAZT.00-mixed</strain>
        <tissue evidence="1">Whole organism</tissue>
    </source>
</reference>
<dbReference type="AlphaFoldDB" id="A0A6A0H3T2"/>
<protein>
    <submittedName>
        <fullName evidence="1">Uncharacterized protein</fullName>
    </submittedName>
</protein>
<name>A0A6A0H3T2_HYAAZ</name>
<dbReference type="EMBL" id="JQDR03008797">
    <property type="protein sequence ID" value="KAA0196611.1"/>
    <property type="molecule type" value="Genomic_DNA"/>
</dbReference>
<accession>A0A6A0H3T2</accession>
<reference evidence="1" key="1">
    <citation type="submission" date="2014-08" db="EMBL/GenBank/DDBJ databases">
        <authorList>
            <person name="Murali S."/>
            <person name="Richards S."/>
            <person name="Bandaranaike D."/>
            <person name="Bellair M."/>
            <person name="Blankenburg K."/>
            <person name="Chao H."/>
            <person name="Dinh H."/>
            <person name="Doddapaneni H."/>
            <person name="Dugan-Rocha S."/>
            <person name="Elkadiri S."/>
            <person name="Gnanaolivu R."/>
            <person name="Hughes D."/>
            <person name="Lee S."/>
            <person name="Li M."/>
            <person name="Ming W."/>
            <person name="Munidasa M."/>
            <person name="Muniz J."/>
            <person name="Nguyen L."/>
            <person name="Osuji N."/>
            <person name="Pu L.-L."/>
            <person name="Puazo M."/>
            <person name="Skinner E."/>
            <person name="Qu C."/>
            <person name="Quiroz J."/>
            <person name="Raj R."/>
            <person name="Weissenberger G."/>
            <person name="Xin Y."/>
            <person name="Zou X."/>
            <person name="Han Y."/>
            <person name="Worley K."/>
            <person name="Muzny D."/>
            <person name="Gibbs R."/>
        </authorList>
    </citation>
    <scope>NUCLEOTIDE SEQUENCE</scope>
    <source>
        <strain evidence="1">HAZT.00-mixed</strain>
        <tissue evidence="1">Whole organism</tissue>
    </source>
</reference>
<reference evidence="1" key="3">
    <citation type="submission" date="2019-06" db="EMBL/GenBank/DDBJ databases">
        <authorList>
            <person name="Poynton C."/>
            <person name="Hasenbein S."/>
            <person name="Benoit J.B."/>
            <person name="Sepulveda M.S."/>
            <person name="Poelchau M.F."/>
            <person name="Murali S.C."/>
            <person name="Chen S."/>
            <person name="Glastad K.M."/>
            <person name="Werren J.H."/>
            <person name="Vineis J.H."/>
            <person name="Bowen J.L."/>
            <person name="Friedrich M."/>
            <person name="Jones J."/>
            <person name="Robertson H.M."/>
            <person name="Feyereisen R."/>
            <person name="Mechler-Hickson A."/>
            <person name="Mathers N."/>
            <person name="Lee C.E."/>
            <person name="Colbourne J.K."/>
            <person name="Biales A."/>
            <person name="Johnston J.S."/>
            <person name="Wellborn G.A."/>
            <person name="Rosendale A.J."/>
            <person name="Cridge A.G."/>
            <person name="Munoz-Torres M.C."/>
            <person name="Bain P.A."/>
            <person name="Manny A.R."/>
            <person name="Major K.M."/>
            <person name="Lambert F.N."/>
            <person name="Vulpe C.D."/>
            <person name="Tuck P."/>
            <person name="Blalock B.J."/>
            <person name="Lin Y.-Y."/>
            <person name="Smith M.E."/>
            <person name="Ochoa-Acuna H."/>
            <person name="Chen M.-J.M."/>
            <person name="Childers C.P."/>
            <person name="Qu J."/>
            <person name="Dugan S."/>
            <person name="Lee S.L."/>
            <person name="Chao H."/>
            <person name="Dinh H."/>
            <person name="Han Y."/>
            <person name="Doddapaneni H."/>
            <person name="Worley K.C."/>
            <person name="Muzny D.M."/>
            <person name="Gibbs R.A."/>
            <person name="Richards S."/>
        </authorList>
    </citation>
    <scope>NUCLEOTIDE SEQUENCE</scope>
    <source>
        <strain evidence="1">HAZT.00-mixed</strain>
        <tissue evidence="1">Whole organism</tissue>
    </source>
</reference>
<proteinExistence type="predicted"/>
<evidence type="ECO:0000313" key="1">
    <source>
        <dbReference type="EMBL" id="KAA0196611.1"/>
    </source>
</evidence>
<dbReference type="PANTHER" id="PTHR21261:SF15">
    <property type="entry name" value="BEATEN PATH IIIA, ISOFORM D-RELATED"/>
    <property type="match status" value="1"/>
</dbReference>
<comment type="caution">
    <text evidence="1">The sequence shown here is derived from an EMBL/GenBank/DDBJ whole genome shotgun (WGS) entry which is preliminary data.</text>
</comment>